<comment type="subcellular location">
    <subcellularLocation>
        <location evidence="1">Nucleus</location>
    </subcellularLocation>
</comment>
<evidence type="ECO:0000256" key="1">
    <source>
        <dbReference type="ARBA" id="ARBA00004123"/>
    </source>
</evidence>
<dbReference type="RefSeq" id="XP_018983085.1">
    <property type="nucleotide sequence ID" value="XM_019129748.1"/>
</dbReference>
<dbReference type="PANTHER" id="PTHR15245:SF20">
    <property type="entry name" value="SYMPLEKIN"/>
    <property type="match status" value="1"/>
</dbReference>
<keyword evidence="7" id="KW-1185">Reference proteome</keyword>
<dbReference type="PANTHER" id="PTHR15245">
    <property type="entry name" value="SYMPLEKIN-RELATED"/>
    <property type="match status" value="1"/>
</dbReference>
<dbReference type="Proteomes" id="UP000094336">
    <property type="component" value="Unassembled WGS sequence"/>
</dbReference>
<dbReference type="Gene3D" id="1.25.10.10">
    <property type="entry name" value="Leucine-rich Repeat Variant"/>
    <property type="match status" value="1"/>
</dbReference>
<proteinExistence type="predicted"/>
<dbReference type="GO" id="GO:0006397">
    <property type="term" value="P:mRNA processing"/>
    <property type="evidence" value="ECO:0007669"/>
    <property type="project" value="UniProtKB-KW"/>
</dbReference>
<dbReference type="GO" id="GO:0005847">
    <property type="term" value="C:mRNA cleavage and polyadenylation specificity factor complex"/>
    <property type="evidence" value="ECO:0007669"/>
    <property type="project" value="TreeGrafter"/>
</dbReference>
<name>A0A1E3QL89_9ASCO</name>
<keyword evidence="3" id="KW-0539">Nucleus</keyword>
<gene>
    <name evidence="6" type="ORF">BABINDRAFT_163156</name>
</gene>
<evidence type="ECO:0000256" key="3">
    <source>
        <dbReference type="ARBA" id="ARBA00023242"/>
    </source>
</evidence>
<evidence type="ECO:0000313" key="7">
    <source>
        <dbReference type="Proteomes" id="UP000094336"/>
    </source>
</evidence>
<dbReference type="GeneID" id="30147601"/>
<dbReference type="EMBL" id="KV454438">
    <property type="protein sequence ID" value="ODQ77757.1"/>
    <property type="molecule type" value="Genomic_DNA"/>
</dbReference>
<keyword evidence="2" id="KW-0507">mRNA processing</keyword>
<evidence type="ECO:0000313" key="6">
    <source>
        <dbReference type="EMBL" id="ODQ77757.1"/>
    </source>
</evidence>
<dbReference type="OrthoDB" id="331600at2759"/>
<feature type="region of interest" description="Disordered" evidence="4">
    <location>
        <begin position="167"/>
        <end position="190"/>
    </location>
</feature>
<dbReference type="InterPro" id="IPR032460">
    <property type="entry name" value="Symplekin/Pta1_N"/>
</dbReference>
<evidence type="ECO:0000259" key="5">
    <source>
        <dbReference type="Pfam" id="PF11935"/>
    </source>
</evidence>
<feature type="region of interest" description="Disordered" evidence="4">
    <location>
        <begin position="753"/>
        <end position="779"/>
    </location>
</feature>
<feature type="domain" description="Symplekin/Pta1 N-terminal" evidence="5">
    <location>
        <begin position="81"/>
        <end position="322"/>
    </location>
</feature>
<protein>
    <recommendedName>
        <fullName evidence="5">Symplekin/Pta1 N-terminal domain-containing protein</fullName>
    </recommendedName>
</protein>
<dbReference type="STRING" id="984486.A0A1E3QL89"/>
<reference evidence="7" key="1">
    <citation type="submission" date="2016-05" db="EMBL/GenBank/DDBJ databases">
        <title>Comparative genomics of biotechnologically important yeasts.</title>
        <authorList>
            <consortium name="DOE Joint Genome Institute"/>
            <person name="Riley R."/>
            <person name="Haridas S."/>
            <person name="Wolfe K.H."/>
            <person name="Lopes M.R."/>
            <person name="Hittinger C.T."/>
            <person name="Goker M."/>
            <person name="Salamov A."/>
            <person name="Wisecaver J."/>
            <person name="Long T.M."/>
            <person name="Aerts A.L."/>
            <person name="Barry K."/>
            <person name="Choi C."/>
            <person name="Clum A."/>
            <person name="Coughlan A.Y."/>
            <person name="Deshpande S."/>
            <person name="Douglass A.P."/>
            <person name="Hanson S.J."/>
            <person name="Klenk H.-P."/>
            <person name="Labutti K."/>
            <person name="Lapidus A."/>
            <person name="Lindquist E."/>
            <person name="Lipzen A."/>
            <person name="Meier-Kolthoff J.P."/>
            <person name="Ohm R.A."/>
            <person name="Otillar R.P."/>
            <person name="Pangilinan J."/>
            <person name="Peng Y."/>
            <person name="Rokas A."/>
            <person name="Rosa C.A."/>
            <person name="Scheuner C."/>
            <person name="Sibirny A.A."/>
            <person name="Slot J.C."/>
            <person name="Stielow J.B."/>
            <person name="Sun H."/>
            <person name="Kurtzman C.P."/>
            <person name="Blackwell M."/>
            <person name="Grigoriev I.V."/>
            <person name="Jeffries T.W."/>
        </authorList>
    </citation>
    <scope>NUCLEOTIDE SEQUENCE [LARGE SCALE GENOMIC DNA]</scope>
    <source>
        <strain evidence="7">NRRL Y-12698</strain>
    </source>
</reference>
<sequence>MSEIENLDKARDLAVSNLDVYPQVLRSIYPIAANNNVAIQRWCALFFADSFGKTSPLARNIKLDVGLDALDALAALATVADAAIFVNVTHTVTALYDILFVYVAENPNASSTWIKLTAIRDALLARWNTPFPFAPQNDELDRYRGANAKFPLIKLMVKVVLLHTASLDKPPPPRDPRLRNRTPPKPSSHFGFSEVAPNHPLITRASEADGLRILDLMLAPFKQETINSGVLTAIINALPYLLRHRAHLGTQVFLVLEKFQSYAKLQSNYESVNTFKLLRRFVDRTLKVFLNHCFRNQLIPAELEPKLTTMANVLQTRADEQRRHNPLEAASTDDQIRKRPLSGFFNSAKVAASNSYRDMWLLGDPKDENHLFDVSSIPPDTLIKMVLIGLNKAEPKKLTQALEIVAARYANAVSVQMKTEMTPAAESDDEYDPEATYTLPAPKVLTFEQKKQQLQVIIAKYFETAGNATASQKLHATSESLNGVSNELNKTAIQDWSNDSWLTILSRLNTRGITSPGNNDEENQILSDMIRQAIFDYFTQSISTRVDVVVQWLHEEWYSERVTNEAVLAAELTSAGLTDEQVKARVKDADIPTPTYVTWCSKILDAVITYIEPSDRKIFIRLLGDVPYLNEDLVAKLASLCLDPVRSSIGIQALHFLILYRPPVKAWCLQVLEGLRESEDLKVKVTEMLEKFWPEKYGETSGIASESGPKVETEAQTSLMVGKTDFKAETSSKAEVVSTETQVDAPIQVKEEDVVMEEPSPVFEAGTETPEADDTTEQN</sequence>
<dbReference type="AlphaFoldDB" id="A0A1E3QL89"/>
<dbReference type="Pfam" id="PF11935">
    <property type="entry name" value="SYMPK_PTA1_N"/>
    <property type="match status" value="1"/>
</dbReference>
<dbReference type="InterPro" id="IPR021850">
    <property type="entry name" value="Symplekin/Pta1"/>
</dbReference>
<accession>A0A1E3QL89</accession>
<feature type="compositionally biased region" description="Acidic residues" evidence="4">
    <location>
        <begin position="770"/>
        <end position="779"/>
    </location>
</feature>
<evidence type="ECO:0000256" key="2">
    <source>
        <dbReference type="ARBA" id="ARBA00022664"/>
    </source>
</evidence>
<dbReference type="InterPro" id="IPR011989">
    <property type="entry name" value="ARM-like"/>
</dbReference>
<evidence type="ECO:0000256" key="4">
    <source>
        <dbReference type="SAM" id="MobiDB-lite"/>
    </source>
</evidence>
<organism evidence="6 7">
    <name type="scientific">Babjeviella inositovora NRRL Y-12698</name>
    <dbReference type="NCBI Taxonomy" id="984486"/>
    <lineage>
        <taxon>Eukaryota</taxon>
        <taxon>Fungi</taxon>
        <taxon>Dikarya</taxon>
        <taxon>Ascomycota</taxon>
        <taxon>Saccharomycotina</taxon>
        <taxon>Pichiomycetes</taxon>
        <taxon>Serinales incertae sedis</taxon>
        <taxon>Babjeviella</taxon>
    </lineage>
</organism>